<gene>
    <name evidence="2" type="ORF">GDO78_002467</name>
</gene>
<protein>
    <submittedName>
        <fullName evidence="2">Uncharacterized protein</fullName>
    </submittedName>
</protein>
<dbReference type="AlphaFoldDB" id="A0A8J6EYP7"/>
<keyword evidence="1" id="KW-0472">Membrane</keyword>
<sequence>MCTLVVFPQSSPHSDFTFLLLASWFLFFTLFSKCIVLTVKPYSLLQWSTLHSAVICLYPSSHHHYVGLMLHIRCDIFHQSP</sequence>
<evidence type="ECO:0000313" key="3">
    <source>
        <dbReference type="Proteomes" id="UP000770717"/>
    </source>
</evidence>
<reference evidence="2" key="1">
    <citation type="thesis" date="2020" institute="ProQuest LLC" country="789 East Eisenhower Parkway, Ann Arbor, MI, USA">
        <title>Comparative Genomics and Chromosome Evolution.</title>
        <authorList>
            <person name="Mudd A.B."/>
        </authorList>
    </citation>
    <scope>NUCLEOTIDE SEQUENCE</scope>
    <source>
        <strain evidence="2">HN-11 Male</strain>
        <tissue evidence="2">Kidney and liver</tissue>
    </source>
</reference>
<keyword evidence="1" id="KW-0812">Transmembrane</keyword>
<name>A0A8J6EYP7_ELECQ</name>
<feature type="transmembrane region" description="Helical" evidence="1">
    <location>
        <begin position="16"/>
        <end position="39"/>
    </location>
</feature>
<comment type="caution">
    <text evidence="2">The sequence shown here is derived from an EMBL/GenBank/DDBJ whole genome shotgun (WGS) entry which is preliminary data.</text>
</comment>
<proteinExistence type="predicted"/>
<keyword evidence="1" id="KW-1133">Transmembrane helix</keyword>
<dbReference type="Proteomes" id="UP000770717">
    <property type="component" value="Unassembled WGS sequence"/>
</dbReference>
<accession>A0A8J6EYP7</accession>
<keyword evidence="3" id="KW-1185">Reference proteome</keyword>
<organism evidence="2 3">
    <name type="scientific">Eleutherodactylus coqui</name>
    <name type="common">Puerto Rican coqui</name>
    <dbReference type="NCBI Taxonomy" id="57060"/>
    <lineage>
        <taxon>Eukaryota</taxon>
        <taxon>Metazoa</taxon>
        <taxon>Chordata</taxon>
        <taxon>Craniata</taxon>
        <taxon>Vertebrata</taxon>
        <taxon>Euteleostomi</taxon>
        <taxon>Amphibia</taxon>
        <taxon>Batrachia</taxon>
        <taxon>Anura</taxon>
        <taxon>Neobatrachia</taxon>
        <taxon>Hyloidea</taxon>
        <taxon>Eleutherodactylidae</taxon>
        <taxon>Eleutherodactylinae</taxon>
        <taxon>Eleutherodactylus</taxon>
        <taxon>Eleutherodactylus</taxon>
    </lineage>
</organism>
<evidence type="ECO:0000256" key="1">
    <source>
        <dbReference type="SAM" id="Phobius"/>
    </source>
</evidence>
<dbReference type="EMBL" id="WNTK01000010">
    <property type="protein sequence ID" value="KAG9477086.1"/>
    <property type="molecule type" value="Genomic_DNA"/>
</dbReference>
<evidence type="ECO:0000313" key="2">
    <source>
        <dbReference type="EMBL" id="KAG9477086.1"/>
    </source>
</evidence>